<feature type="region of interest" description="Disordered" evidence="1">
    <location>
        <begin position="27"/>
        <end position="59"/>
    </location>
</feature>
<comment type="caution">
    <text evidence="2">The sequence shown here is derived from an EMBL/GenBank/DDBJ whole genome shotgun (WGS) entry which is preliminary data.</text>
</comment>
<keyword evidence="3" id="KW-1185">Reference proteome</keyword>
<evidence type="ECO:0000313" key="3">
    <source>
        <dbReference type="Proteomes" id="UP000736672"/>
    </source>
</evidence>
<dbReference type="EMBL" id="JAGTJS010000015">
    <property type="protein sequence ID" value="KAH7247970.1"/>
    <property type="molecule type" value="Genomic_DNA"/>
</dbReference>
<evidence type="ECO:0000313" key="2">
    <source>
        <dbReference type="EMBL" id="KAH7247970.1"/>
    </source>
</evidence>
<organism evidence="2 3">
    <name type="scientific">Fusarium solani</name>
    <name type="common">Filamentous fungus</name>
    <dbReference type="NCBI Taxonomy" id="169388"/>
    <lineage>
        <taxon>Eukaryota</taxon>
        <taxon>Fungi</taxon>
        <taxon>Dikarya</taxon>
        <taxon>Ascomycota</taxon>
        <taxon>Pezizomycotina</taxon>
        <taxon>Sordariomycetes</taxon>
        <taxon>Hypocreomycetidae</taxon>
        <taxon>Hypocreales</taxon>
        <taxon>Nectriaceae</taxon>
        <taxon>Fusarium</taxon>
        <taxon>Fusarium solani species complex</taxon>
    </lineage>
</organism>
<protein>
    <recommendedName>
        <fullName evidence="4">C2H2-type domain-containing protein</fullName>
    </recommendedName>
</protein>
<gene>
    <name evidence="2" type="ORF">B0J15DRAFT_67770</name>
</gene>
<name>A0A9P9H094_FUSSL</name>
<dbReference type="PANTHER" id="PTHR38166:SF1">
    <property type="entry name" value="C2H2-TYPE DOMAIN-CONTAINING PROTEIN"/>
    <property type="match status" value="1"/>
</dbReference>
<feature type="compositionally biased region" description="Polar residues" evidence="1">
    <location>
        <begin position="33"/>
        <end position="42"/>
    </location>
</feature>
<proteinExistence type="predicted"/>
<dbReference type="AlphaFoldDB" id="A0A9P9H094"/>
<accession>A0A9P9H094</accession>
<dbReference type="OrthoDB" id="610608at2759"/>
<reference evidence="2" key="1">
    <citation type="journal article" date="2021" name="Nat. Commun.">
        <title>Genetic determinants of endophytism in the Arabidopsis root mycobiome.</title>
        <authorList>
            <person name="Mesny F."/>
            <person name="Miyauchi S."/>
            <person name="Thiergart T."/>
            <person name="Pickel B."/>
            <person name="Atanasova L."/>
            <person name="Karlsson M."/>
            <person name="Huettel B."/>
            <person name="Barry K.W."/>
            <person name="Haridas S."/>
            <person name="Chen C."/>
            <person name="Bauer D."/>
            <person name="Andreopoulos W."/>
            <person name="Pangilinan J."/>
            <person name="LaButti K."/>
            <person name="Riley R."/>
            <person name="Lipzen A."/>
            <person name="Clum A."/>
            <person name="Drula E."/>
            <person name="Henrissat B."/>
            <person name="Kohler A."/>
            <person name="Grigoriev I.V."/>
            <person name="Martin F.M."/>
            <person name="Hacquard S."/>
        </authorList>
    </citation>
    <scope>NUCLEOTIDE SEQUENCE</scope>
    <source>
        <strain evidence="2">FSSC 5 MPI-SDFR-AT-0091</strain>
    </source>
</reference>
<dbReference type="PANTHER" id="PTHR38166">
    <property type="entry name" value="C2H2-TYPE DOMAIN-CONTAINING PROTEIN-RELATED"/>
    <property type="match status" value="1"/>
</dbReference>
<evidence type="ECO:0008006" key="4">
    <source>
        <dbReference type="Google" id="ProtNLM"/>
    </source>
</evidence>
<sequence length="282" mass="32173">MSLPEPCTMFDSGFDWDSLSLDDLLQPAPDLLHNSTSPSSQGTKRRRDDPEGGGSSVHLVGERKRSRVDVFFSCPYRRRNPRVFNVRDFPTCAHHSFSSITLVKRHVTSAHQAKDFIFQCKTCSTWFPTKKALDNHCNHQTCSRLPLLVVDEYDRGITEEMESKLRDRRGKNKVLEWEGLWRTIFPTSQGIAAPDFVPIIEHDEGRERFYQGLSELQPSMILEVRGILFKALEIHPVEVVRELDGLVKVLSPPAHRMLNSETEAIPDEDSVTLSWETTPSDL</sequence>
<dbReference type="Proteomes" id="UP000736672">
    <property type="component" value="Unassembled WGS sequence"/>
</dbReference>
<evidence type="ECO:0000256" key="1">
    <source>
        <dbReference type="SAM" id="MobiDB-lite"/>
    </source>
</evidence>